<keyword evidence="2" id="KW-1133">Transmembrane helix</keyword>
<evidence type="ECO:0000313" key="3">
    <source>
        <dbReference type="EMBL" id="RCN31850.1"/>
    </source>
</evidence>
<evidence type="ECO:0000256" key="1">
    <source>
        <dbReference type="SAM" id="MobiDB-lite"/>
    </source>
</evidence>
<dbReference type="OrthoDB" id="5867390at2759"/>
<name>A0A368FLX6_ANCCA</name>
<protein>
    <submittedName>
        <fullName evidence="3">Uncharacterized protein</fullName>
    </submittedName>
</protein>
<keyword evidence="2" id="KW-0472">Membrane</keyword>
<accession>A0A368FLX6</accession>
<keyword evidence="4" id="KW-1185">Reference proteome</keyword>
<dbReference type="AlphaFoldDB" id="A0A368FLX6"/>
<feature type="transmembrane region" description="Helical" evidence="2">
    <location>
        <begin position="49"/>
        <end position="74"/>
    </location>
</feature>
<feature type="region of interest" description="Disordered" evidence="1">
    <location>
        <begin position="102"/>
        <end position="140"/>
    </location>
</feature>
<sequence>MKQSQKNYTETVLDGQRFYRVSVNIQFTWVVPNAHGTIGNLKPPFRLDVLLISFALLVLAICLAVISVSVRFICEKLDLIQREGQAGPLYSTHWVAAEVHVRGKRSRSPSPPPTYDTGQSRSPCKSWRRTSADLVEEATV</sequence>
<gene>
    <name evidence="3" type="ORF">ANCCAN_22359</name>
</gene>
<reference evidence="3 4" key="1">
    <citation type="submission" date="2014-10" db="EMBL/GenBank/DDBJ databases">
        <title>Draft genome of the hookworm Ancylostoma caninum.</title>
        <authorList>
            <person name="Mitreva M."/>
        </authorList>
    </citation>
    <scope>NUCLEOTIDE SEQUENCE [LARGE SCALE GENOMIC DNA]</scope>
    <source>
        <strain evidence="3 4">Baltimore</strain>
    </source>
</reference>
<proteinExistence type="predicted"/>
<keyword evidence="2" id="KW-0812">Transmembrane</keyword>
<organism evidence="3 4">
    <name type="scientific">Ancylostoma caninum</name>
    <name type="common">Dog hookworm</name>
    <dbReference type="NCBI Taxonomy" id="29170"/>
    <lineage>
        <taxon>Eukaryota</taxon>
        <taxon>Metazoa</taxon>
        <taxon>Ecdysozoa</taxon>
        <taxon>Nematoda</taxon>
        <taxon>Chromadorea</taxon>
        <taxon>Rhabditida</taxon>
        <taxon>Rhabditina</taxon>
        <taxon>Rhabditomorpha</taxon>
        <taxon>Strongyloidea</taxon>
        <taxon>Ancylostomatidae</taxon>
        <taxon>Ancylostomatinae</taxon>
        <taxon>Ancylostoma</taxon>
    </lineage>
</organism>
<comment type="caution">
    <text evidence="3">The sequence shown here is derived from an EMBL/GenBank/DDBJ whole genome shotgun (WGS) entry which is preliminary data.</text>
</comment>
<evidence type="ECO:0000313" key="4">
    <source>
        <dbReference type="Proteomes" id="UP000252519"/>
    </source>
</evidence>
<evidence type="ECO:0000256" key="2">
    <source>
        <dbReference type="SAM" id="Phobius"/>
    </source>
</evidence>
<dbReference type="Proteomes" id="UP000252519">
    <property type="component" value="Unassembled WGS sequence"/>
</dbReference>
<dbReference type="EMBL" id="JOJR01001204">
    <property type="protein sequence ID" value="RCN31850.1"/>
    <property type="molecule type" value="Genomic_DNA"/>
</dbReference>